<dbReference type="SUPFAM" id="SSF55120">
    <property type="entry name" value="Pseudouridine synthase"/>
    <property type="match status" value="1"/>
</dbReference>
<name>A0AAD8Y9S7_9STRA</name>
<dbReference type="AlphaFoldDB" id="A0AAD8Y9S7"/>
<comment type="caution">
    <text evidence="1">The sequence shown here is derived from an EMBL/GenBank/DDBJ whole genome shotgun (WGS) entry which is preliminary data.</text>
</comment>
<proteinExistence type="predicted"/>
<dbReference type="GO" id="GO:0003723">
    <property type="term" value="F:RNA binding"/>
    <property type="evidence" value="ECO:0007669"/>
    <property type="project" value="InterPro"/>
</dbReference>
<sequence>MHQIRLHLQTLGHPIANDHCYGGDLWFGDDERQQACRSLESG</sequence>
<evidence type="ECO:0000313" key="1">
    <source>
        <dbReference type="EMBL" id="KAK1742446.1"/>
    </source>
</evidence>
<protein>
    <recommendedName>
        <fullName evidence="3">Pseudouridine synthase RsuA/RluA-like domain-containing protein</fullName>
    </recommendedName>
</protein>
<dbReference type="GO" id="GO:0001522">
    <property type="term" value="P:pseudouridine synthesis"/>
    <property type="evidence" value="ECO:0007669"/>
    <property type="project" value="InterPro"/>
</dbReference>
<evidence type="ECO:0000313" key="2">
    <source>
        <dbReference type="Proteomes" id="UP001224775"/>
    </source>
</evidence>
<organism evidence="1 2">
    <name type="scientific">Skeletonema marinoi</name>
    <dbReference type="NCBI Taxonomy" id="267567"/>
    <lineage>
        <taxon>Eukaryota</taxon>
        <taxon>Sar</taxon>
        <taxon>Stramenopiles</taxon>
        <taxon>Ochrophyta</taxon>
        <taxon>Bacillariophyta</taxon>
        <taxon>Coscinodiscophyceae</taxon>
        <taxon>Thalassiosirophycidae</taxon>
        <taxon>Thalassiosirales</taxon>
        <taxon>Skeletonemataceae</taxon>
        <taxon>Skeletonema</taxon>
        <taxon>Skeletonema marinoi-dohrnii complex</taxon>
    </lineage>
</organism>
<dbReference type="EMBL" id="JATAAI010000011">
    <property type="protein sequence ID" value="KAK1742446.1"/>
    <property type="molecule type" value="Genomic_DNA"/>
</dbReference>
<evidence type="ECO:0008006" key="3">
    <source>
        <dbReference type="Google" id="ProtNLM"/>
    </source>
</evidence>
<accession>A0AAD8Y9S7</accession>
<dbReference type="InterPro" id="IPR020103">
    <property type="entry name" value="PsdUridine_synth_cat_dom_sf"/>
</dbReference>
<reference evidence="1" key="1">
    <citation type="submission" date="2023-06" db="EMBL/GenBank/DDBJ databases">
        <title>Survivors Of The Sea: Transcriptome response of Skeletonema marinoi to long-term dormancy.</title>
        <authorList>
            <person name="Pinder M.I.M."/>
            <person name="Kourtchenko O."/>
            <person name="Robertson E.K."/>
            <person name="Larsson T."/>
            <person name="Maumus F."/>
            <person name="Osuna-Cruz C.M."/>
            <person name="Vancaester E."/>
            <person name="Stenow R."/>
            <person name="Vandepoele K."/>
            <person name="Ploug H."/>
            <person name="Bruchert V."/>
            <person name="Godhe A."/>
            <person name="Topel M."/>
        </authorList>
    </citation>
    <scope>NUCLEOTIDE SEQUENCE</scope>
    <source>
        <strain evidence="1">R05AC</strain>
    </source>
</reference>
<dbReference type="GO" id="GO:0009982">
    <property type="term" value="F:pseudouridine synthase activity"/>
    <property type="evidence" value="ECO:0007669"/>
    <property type="project" value="InterPro"/>
</dbReference>
<dbReference type="Gene3D" id="3.30.2350.10">
    <property type="entry name" value="Pseudouridine synthase"/>
    <property type="match status" value="1"/>
</dbReference>
<gene>
    <name evidence="1" type="ORF">QTG54_007011</name>
</gene>
<keyword evidence="2" id="KW-1185">Reference proteome</keyword>
<dbReference type="Proteomes" id="UP001224775">
    <property type="component" value="Unassembled WGS sequence"/>
</dbReference>